<dbReference type="CDD" id="cd00067">
    <property type="entry name" value="GAL4"/>
    <property type="match status" value="1"/>
</dbReference>
<evidence type="ECO:0000313" key="10">
    <source>
        <dbReference type="Proteomes" id="UP000501346"/>
    </source>
</evidence>
<evidence type="ECO:0000256" key="3">
    <source>
        <dbReference type="ARBA" id="ARBA00023015"/>
    </source>
</evidence>
<dbReference type="InterPro" id="IPR050675">
    <property type="entry name" value="OAF3"/>
</dbReference>
<keyword evidence="3" id="KW-0805">Transcription regulation</keyword>
<feature type="region of interest" description="Disordered" evidence="7">
    <location>
        <begin position="941"/>
        <end position="972"/>
    </location>
</feature>
<dbReference type="PANTHER" id="PTHR31069:SF29">
    <property type="entry name" value="OLEATE-ACTIVATED TRANSCRIPTION FACTOR 1-RELATED"/>
    <property type="match status" value="1"/>
</dbReference>
<evidence type="ECO:0000256" key="2">
    <source>
        <dbReference type="ARBA" id="ARBA00022833"/>
    </source>
</evidence>
<dbReference type="PROSITE" id="PS00463">
    <property type="entry name" value="ZN2_CY6_FUNGAL_1"/>
    <property type="match status" value="1"/>
</dbReference>
<dbReference type="PROSITE" id="PS50048">
    <property type="entry name" value="ZN2_CY6_FUNGAL_2"/>
    <property type="match status" value="1"/>
</dbReference>
<feature type="domain" description="Zn(2)-C6 fungal-type" evidence="8">
    <location>
        <begin position="24"/>
        <end position="54"/>
    </location>
</feature>
<feature type="compositionally biased region" description="Polar residues" evidence="7">
    <location>
        <begin position="881"/>
        <end position="892"/>
    </location>
</feature>
<reference evidence="9 10" key="1">
    <citation type="journal article" date="2019" name="BMC Genomics">
        <title>Chromosome level assembly and comparative genome analysis confirm lager-brewing yeasts originated from a single hybridization.</title>
        <authorList>
            <person name="Salazar A.N."/>
            <person name="Gorter de Vries A.R."/>
            <person name="van den Broek M."/>
            <person name="Brouwers N."/>
            <person name="de la Torre Cortes P."/>
            <person name="Kuijpers N.G.A."/>
            <person name="Daran J.G."/>
            <person name="Abeel T."/>
        </authorList>
    </citation>
    <scope>NUCLEOTIDE SEQUENCE [LARGE SCALE GENOMIC DNA]</scope>
    <source>
        <strain evidence="9 10">CBS 1483</strain>
    </source>
</reference>
<dbReference type="PANTHER" id="PTHR31069">
    <property type="entry name" value="OLEATE-ACTIVATED TRANSCRIPTION FACTOR 1-RELATED"/>
    <property type="match status" value="1"/>
</dbReference>
<dbReference type="CDD" id="cd12148">
    <property type="entry name" value="fungal_TF_MHR"/>
    <property type="match status" value="1"/>
</dbReference>
<sequence>MYFNGPPSPTMSSISKKRNRLSFVCQACRKAKTKCDQEKPRCGRCIKQNLFCIYDVARQKAPRNPNKDATIARLKKEIRYWRNKTVDLTQEKKDFYTALNRSTEEPSKSVKRMGKSSLNNTFPISLYKTHPRLIMTKVMKREINPLSEKYLIFQDTFLKTLIASVLLNSSRNSMIPALNADISSSGTQPCVRNNVVKMRDVLLKNSKYESQRKSINQFTDRLLQKKDPEEQAAINNVISLLYSNNESSYLEDTCSSENDYSDLLKNYITEIEKTIPPKAITELYVSHFFEHIYHLIPFANKEMFEESIHITVQYDEFEKVRLSMGTTLLRNKMENLCILLLILRISYISLKFIEEKIEDYSPYITKKMLEQYPIQSKIIFLSQQILASENWCACANENTISCLLYIWSAFVFSPTEGDFLLEQPSDIIINLVIIIGTSIGLHRDPSDFPALNHPEVSDKRLLNLRRIQWLSIISMASLESSLKGRLLVSPLSMIDLFINVRDPNCVEIYKGRVKKDLTGSESDEQLLEIHEVFFYRAQLALFLSDLNNITISYSGSVPMDTLETLRIKANELLRNKFQLRNVDINISDEERTFQKLSFNSVLNSISLSGQILGKLMMLRASIALMLYFETLAMERSECLPFFYKYFFQCCADTISLMRFFLLYFNGSYEKVLSSLVCCITTKVIQVAVPTTMFTLLVIIMRAELAKNMLLIKCNECNARGDINNLPEIKEKIKFLDIIKDNFEKLLLEVYLLASQHLRFKYFYIFKMLTLFDVFIQRLRKGQLFSGLFVKVNKDQTTKKIATMLELTLGINLDKSDHLIDRLKGKNPTVNFSLNQLNQILKEFDKIRNIGTTDPHNSLNLSKPNIKDNTPTIELLLNSTMEKHSNAPSSSYSKEAATLGGTSTRVPAHNSGNHSDGEKLPSLTYSSENSCDAPNLNFVAGNNDYNSNDANANNDTAVSDNTKSSSNFKRRNDAPMPSLDGLMDVPDIFGSLDFFDYDLLFQND</sequence>
<accession>A0A6C1E974</accession>
<dbReference type="GO" id="GO:0008270">
    <property type="term" value="F:zinc ion binding"/>
    <property type="evidence" value="ECO:0007669"/>
    <property type="project" value="InterPro"/>
</dbReference>
<dbReference type="AlphaFoldDB" id="A0A6C1E974"/>
<evidence type="ECO:0000259" key="8">
    <source>
        <dbReference type="PROSITE" id="PS50048"/>
    </source>
</evidence>
<dbReference type="GO" id="GO:0000978">
    <property type="term" value="F:RNA polymerase II cis-regulatory region sequence-specific DNA binding"/>
    <property type="evidence" value="ECO:0007669"/>
    <property type="project" value="TreeGrafter"/>
</dbReference>
<dbReference type="EMBL" id="CP049005">
    <property type="protein sequence ID" value="QID85705.1"/>
    <property type="molecule type" value="Genomic_DNA"/>
</dbReference>
<dbReference type="GO" id="GO:0000981">
    <property type="term" value="F:DNA-binding transcription factor activity, RNA polymerase II-specific"/>
    <property type="evidence" value="ECO:0007669"/>
    <property type="project" value="InterPro"/>
</dbReference>
<dbReference type="Pfam" id="PF00172">
    <property type="entry name" value="Zn_clus"/>
    <property type="match status" value="1"/>
</dbReference>
<feature type="region of interest" description="Disordered" evidence="7">
    <location>
        <begin position="881"/>
        <end position="926"/>
    </location>
</feature>
<keyword evidence="5" id="KW-0804">Transcription</keyword>
<name>A0A6C1E974_SACPS</name>
<evidence type="ECO:0000256" key="7">
    <source>
        <dbReference type="SAM" id="MobiDB-lite"/>
    </source>
</evidence>
<feature type="compositionally biased region" description="Polar residues" evidence="7">
    <location>
        <begin position="899"/>
        <end position="913"/>
    </location>
</feature>
<keyword evidence="4" id="KW-0238">DNA-binding</keyword>
<organism evidence="9 10">
    <name type="scientific">Saccharomyces pastorianus</name>
    <name type="common">Lager yeast</name>
    <name type="synonym">Saccharomyces cerevisiae x Saccharomyces eubayanus</name>
    <dbReference type="NCBI Taxonomy" id="27292"/>
    <lineage>
        <taxon>Eukaryota</taxon>
        <taxon>Fungi</taxon>
        <taxon>Dikarya</taxon>
        <taxon>Ascomycota</taxon>
        <taxon>Saccharomycotina</taxon>
        <taxon>Saccharomycetes</taxon>
        <taxon>Saccharomycetales</taxon>
        <taxon>Saccharomycetaceae</taxon>
        <taxon>Saccharomyces</taxon>
    </lineage>
</organism>
<proteinExistence type="predicted"/>
<gene>
    <name evidence="9" type="primary">PIP2_2</name>
    <name evidence="9" type="ORF">GRS66_008290</name>
</gene>
<evidence type="ECO:0000256" key="5">
    <source>
        <dbReference type="ARBA" id="ARBA00023163"/>
    </source>
</evidence>
<dbReference type="PRINTS" id="PR00755">
    <property type="entry name" value="AFLATOXINBRP"/>
</dbReference>
<keyword evidence="6" id="KW-0539">Nucleus</keyword>
<evidence type="ECO:0000256" key="1">
    <source>
        <dbReference type="ARBA" id="ARBA00022723"/>
    </source>
</evidence>
<dbReference type="GO" id="GO:0005634">
    <property type="term" value="C:nucleus"/>
    <property type="evidence" value="ECO:0007669"/>
    <property type="project" value="TreeGrafter"/>
</dbReference>
<dbReference type="InterPro" id="IPR001138">
    <property type="entry name" value="Zn2Cys6_DnaBD"/>
</dbReference>
<keyword evidence="10" id="KW-1185">Reference proteome</keyword>
<evidence type="ECO:0000256" key="6">
    <source>
        <dbReference type="ARBA" id="ARBA00023242"/>
    </source>
</evidence>
<dbReference type="SMART" id="SM00066">
    <property type="entry name" value="GAL4"/>
    <property type="match status" value="1"/>
</dbReference>
<feature type="compositionally biased region" description="Low complexity" evidence="7">
    <location>
        <begin position="941"/>
        <end position="960"/>
    </location>
</feature>
<dbReference type="SUPFAM" id="SSF57701">
    <property type="entry name" value="Zn2/Cys6 DNA-binding domain"/>
    <property type="match status" value="1"/>
</dbReference>
<keyword evidence="1" id="KW-0479">Metal-binding</keyword>
<evidence type="ECO:0000313" key="9">
    <source>
        <dbReference type="EMBL" id="QID85705.1"/>
    </source>
</evidence>
<dbReference type="InterPro" id="IPR036864">
    <property type="entry name" value="Zn2-C6_fun-type_DNA-bd_sf"/>
</dbReference>
<keyword evidence="2" id="KW-0862">Zinc</keyword>
<dbReference type="Proteomes" id="UP000501346">
    <property type="component" value="Chromosome SeVIII-SeXV"/>
</dbReference>
<dbReference type="GO" id="GO:0045944">
    <property type="term" value="P:positive regulation of transcription by RNA polymerase II"/>
    <property type="evidence" value="ECO:0007669"/>
    <property type="project" value="TreeGrafter"/>
</dbReference>
<evidence type="ECO:0000256" key="4">
    <source>
        <dbReference type="ARBA" id="ARBA00023125"/>
    </source>
</evidence>
<protein>
    <submittedName>
        <fullName evidence="9">Oleate-activated transcription factor pip2</fullName>
    </submittedName>
</protein>
<dbReference type="OrthoDB" id="5069333at2759"/>
<dbReference type="Gene3D" id="4.10.240.10">
    <property type="entry name" value="Zn(2)-C6 fungal-type DNA-binding domain"/>
    <property type="match status" value="1"/>
</dbReference>